<keyword evidence="4" id="KW-1134">Transmembrane beta strand</keyword>
<dbReference type="Gene3D" id="1.20.1600.10">
    <property type="entry name" value="Outer membrane efflux proteins (OEP)"/>
    <property type="match status" value="1"/>
</dbReference>
<name>A0ABR8JPC2_9BACT</name>
<keyword evidence="8" id="KW-0175">Coiled coil</keyword>
<dbReference type="Pfam" id="PF02321">
    <property type="entry name" value="OEP"/>
    <property type="match status" value="2"/>
</dbReference>
<keyword evidence="6" id="KW-0472">Membrane</keyword>
<evidence type="ECO:0000256" key="3">
    <source>
        <dbReference type="ARBA" id="ARBA00022448"/>
    </source>
</evidence>
<protein>
    <submittedName>
        <fullName evidence="10">TolC family protein</fullName>
    </submittedName>
</protein>
<feature type="signal peptide" evidence="9">
    <location>
        <begin position="1"/>
        <end position="30"/>
    </location>
</feature>
<comment type="caution">
    <text evidence="10">The sequence shown here is derived from an EMBL/GenBank/DDBJ whole genome shotgun (WGS) entry which is preliminary data.</text>
</comment>
<feature type="coiled-coil region" evidence="8">
    <location>
        <begin position="453"/>
        <end position="480"/>
    </location>
</feature>
<dbReference type="PANTHER" id="PTHR30026">
    <property type="entry name" value="OUTER MEMBRANE PROTEIN TOLC"/>
    <property type="match status" value="1"/>
</dbReference>
<evidence type="ECO:0000256" key="6">
    <source>
        <dbReference type="ARBA" id="ARBA00023136"/>
    </source>
</evidence>
<keyword evidence="9" id="KW-0732">Signal</keyword>
<evidence type="ECO:0000313" key="10">
    <source>
        <dbReference type="EMBL" id="MBD2720748.1"/>
    </source>
</evidence>
<dbReference type="InterPro" id="IPR003423">
    <property type="entry name" value="OMP_efflux"/>
</dbReference>
<dbReference type="PANTHER" id="PTHR30026:SF20">
    <property type="entry name" value="OUTER MEMBRANE PROTEIN TOLC"/>
    <property type="match status" value="1"/>
</dbReference>
<accession>A0ABR8JPC2</accession>
<evidence type="ECO:0000256" key="8">
    <source>
        <dbReference type="SAM" id="Coils"/>
    </source>
</evidence>
<dbReference type="InterPro" id="IPR051906">
    <property type="entry name" value="TolC-like"/>
</dbReference>
<dbReference type="Proteomes" id="UP000606003">
    <property type="component" value="Unassembled WGS sequence"/>
</dbReference>
<comment type="subcellular location">
    <subcellularLocation>
        <location evidence="1">Cell outer membrane</location>
    </subcellularLocation>
</comment>
<proteinExistence type="inferred from homology"/>
<keyword evidence="7" id="KW-0998">Cell outer membrane</keyword>
<sequence length="488" mass="54493">METRNKGLRAVRGWRLLAALLLLLPWASQAQPTPPADSVVISHAEFLALLDQFHPMARQANLNPERAQQEIRQARGAFDPALTGKYYGKELKGKDYYHDWETALRIPTWFGVDVKAGWDRGVGPYVNPQEYTASSGLSYVGLSVPLSQGLLIDERRTAVRVAQALVGLAEAERRAVLNKLRLSASKDYWEWALATQRLRLLSANERVAGTRFAATRQRVLAGDLAAIDSVEALTELQNRQAQRVAARVQWQNAALVASSYLWDAEGRPRELPPTAQPQPLPAAPAWRPLLPDSLAQLTEQALQRHPDLAKTRAKQVQLGLENRLALNKLLPKLSVDYNLLLPGQPFALENTPSPFTGAYSTNNYKLGISFSQPILLRAERAKRQLVQLKLRDAGYQLSNDQRQVTNALQTAANDWQALLEQLRLQQQATVNYQRLRDGELIRFESGESTVFFINSREASLLAARQKLAELQAKYAQTQAQVRYAAGGD</sequence>
<dbReference type="SUPFAM" id="SSF56954">
    <property type="entry name" value="Outer membrane efflux proteins (OEP)"/>
    <property type="match status" value="1"/>
</dbReference>
<evidence type="ECO:0000256" key="4">
    <source>
        <dbReference type="ARBA" id="ARBA00022452"/>
    </source>
</evidence>
<evidence type="ECO:0000256" key="2">
    <source>
        <dbReference type="ARBA" id="ARBA00007613"/>
    </source>
</evidence>
<keyword evidence="11" id="KW-1185">Reference proteome</keyword>
<dbReference type="EMBL" id="JACXAC010000001">
    <property type="protein sequence ID" value="MBD2720748.1"/>
    <property type="molecule type" value="Genomic_DNA"/>
</dbReference>
<gene>
    <name evidence="10" type="ORF">IC234_01305</name>
</gene>
<evidence type="ECO:0000313" key="11">
    <source>
        <dbReference type="Proteomes" id="UP000606003"/>
    </source>
</evidence>
<evidence type="ECO:0000256" key="9">
    <source>
        <dbReference type="SAM" id="SignalP"/>
    </source>
</evidence>
<keyword evidence="5" id="KW-0812">Transmembrane</keyword>
<evidence type="ECO:0000256" key="7">
    <source>
        <dbReference type="ARBA" id="ARBA00023237"/>
    </source>
</evidence>
<feature type="chain" id="PRO_5046304671" evidence="9">
    <location>
        <begin position="31"/>
        <end position="488"/>
    </location>
</feature>
<evidence type="ECO:0000256" key="5">
    <source>
        <dbReference type="ARBA" id="ARBA00022692"/>
    </source>
</evidence>
<evidence type="ECO:0000256" key="1">
    <source>
        <dbReference type="ARBA" id="ARBA00004442"/>
    </source>
</evidence>
<dbReference type="RefSeq" id="WP_190922029.1">
    <property type="nucleotide sequence ID" value="NZ_JACXAC010000001.1"/>
</dbReference>
<reference evidence="10 11" key="1">
    <citation type="submission" date="2020-09" db="EMBL/GenBank/DDBJ databases">
        <authorList>
            <person name="Kim M.K."/>
        </authorList>
    </citation>
    <scope>NUCLEOTIDE SEQUENCE [LARGE SCALE GENOMIC DNA]</scope>
    <source>
        <strain evidence="10 11">BT189</strain>
    </source>
</reference>
<comment type="similarity">
    <text evidence="2">Belongs to the outer membrane factor (OMF) (TC 1.B.17) family.</text>
</comment>
<keyword evidence="3" id="KW-0813">Transport</keyword>
<organism evidence="10 11">
    <name type="scientific">Hymenobacter armeniacus</name>
    <dbReference type="NCBI Taxonomy" id="2771358"/>
    <lineage>
        <taxon>Bacteria</taxon>
        <taxon>Pseudomonadati</taxon>
        <taxon>Bacteroidota</taxon>
        <taxon>Cytophagia</taxon>
        <taxon>Cytophagales</taxon>
        <taxon>Hymenobacteraceae</taxon>
        <taxon>Hymenobacter</taxon>
    </lineage>
</organism>